<dbReference type="PANTHER" id="PTHR33121">
    <property type="entry name" value="CYCLIC DI-GMP PHOSPHODIESTERASE PDEF"/>
    <property type="match status" value="1"/>
</dbReference>
<keyword evidence="1" id="KW-1133">Transmembrane helix</keyword>
<gene>
    <name evidence="3" type="ORF">FSO04_42535</name>
</gene>
<reference evidence="3 4" key="1">
    <citation type="journal article" date="2020" name="Int. J. Syst. Evol. Microbiol.">
        <title>Paraburkholderia madseniana sp. nov., a phenolic acid-degrading bacterium isolated from acidic forest soil.</title>
        <authorList>
            <person name="Wilhelm R.C."/>
            <person name="Murphy S.J.L."/>
            <person name="Feriancek N.M."/>
            <person name="Karasz D.C."/>
            <person name="DeRito C.M."/>
            <person name="Newman J.D."/>
            <person name="Buckley D.H."/>
        </authorList>
    </citation>
    <scope>NUCLEOTIDE SEQUENCE [LARGE SCALE GENOMIC DNA]</scope>
    <source>
        <strain evidence="3 4">RP11</strain>
    </source>
</reference>
<feature type="transmembrane region" description="Helical" evidence="1">
    <location>
        <begin position="223"/>
        <end position="245"/>
    </location>
</feature>
<organism evidence="3 4">
    <name type="scientific">Paraburkholderia madseniana</name>
    <dbReference type="NCBI Taxonomy" id="2599607"/>
    <lineage>
        <taxon>Bacteria</taxon>
        <taxon>Pseudomonadati</taxon>
        <taxon>Pseudomonadota</taxon>
        <taxon>Betaproteobacteria</taxon>
        <taxon>Burkholderiales</taxon>
        <taxon>Burkholderiaceae</taxon>
        <taxon>Paraburkholderia</taxon>
    </lineage>
</organism>
<keyword evidence="1" id="KW-0812">Transmembrane</keyword>
<evidence type="ECO:0000313" key="3">
    <source>
        <dbReference type="EMBL" id="KAE8753907.1"/>
    </source>
</evidence>
<evidence type="ECO:0000313" key="4">
    <source>
        <dbReference type="Proteomes" id="UP000463700"/>
    </source>
</evidence>
<dbReference type="PROSITE" id="PS50883">
    <property type="entry name" value="EAL"/>
    <property type="match status" value="1"/>
</dbReference>
<evidence type="ECO:0000259" key="2">
    <source>
        <dbReference type="PROSITE" id="PS50883"/>
    </source>
</evidence>
<proteinExistence type="predicted"/>
<comment type="caution">
    <text evidence="3">The sequence shown here is derived from an EMBL/GenBank/DDBJ whole genome shotgun (WGS) entry which is preliminary data.</text>
</comment>
<dbReference type="InterPro" id="IPR001633">
    <property type="entry name" value="EAL_dom"/>
</dbReference>
<dbReference type="SMART" id="SM00052">
    <property type="entry name" value="EAL"/>
    <property type="match status" value="1"/>
</dbReference>
<protein>
    <submittedName>
        <fullName evidence="3">EAL domain-containing protein</fullName>
    </submittedName>
</protein>
<dbReference type="Proteomes" id="UP000463700">
    <property type="component" value="Unassembled WGS sequence"/>
</dbReference>
<dbReference type="Gene3D" id="3.20.20.450">
    <property type="entry name" value="EAL domain"/>
    <property type="match status" value="1"/>
</dbReference>
<dbReference type="PANTHER" id="PTHR33121:SF70">
    <property type="entry name" value="SIGNALING PROTEIN YKOW"/>
    <property type="match status" value="1"/>
</dbReference>
<evidence type="ECO:0000256" key="1">
    <source>
        <dbReference type="SAM" id="Phobius"/>
    </source>
</evidence>
<dbReference type="GO" id="GO:0071111">
    <property type="term" value="F:cyclic-guanylate-specific phosphodiesterase activity"/>
    <property type="evidence" value="ECO:0007669"/>
    <property type="project" value="InterPro"/>
</dbReference>
<name>A0A6N6VZJ0_9BURK</name>
<dbReference type="InterPro" id="IPR050706">
    <property type="entry name" value="Cyclic-di-GMP_PDE-like"/>
</dbReference>
<dbReference type="InterPro" id="IPR035919">
    <property type="entry name" value="EAL_sf"/>
</dbReference>
<dbReference type="AlphaFoldDB" id="A0A6N6VZJ0"/>
<accession>A0A6N6VZJ0</accession>
<sequence>MIAGSQQRNGVRPASKPSFRMTKLLSVMLFLLAALEPPAHGSMSSGSAIDDVGRRIAAIAQGLSDMTVPKQVARLQFGTICALPVMLPAPATLAGPVAAPIGQADVRQLHCISVLTSLDIGVGALVRMADTSVMRDVPLAVGPSIVAQTSMPFSMSASAPAPVFAAVADAAPSAAKLRMPVECGEGRACVERGVFVQHREIFASEPSLRATSTPSLDPLTVRFGVFVLLGLGLLCLLALGGRALYRWRFTPDARFARAARRGLKRGEFRLEYQPVIRIRAGKCAGIEALLRWDNPAFGLRGPAHYMSRLEQTKVIGPLTRFMLATAASDFAASGVAKSAYRSESLRHSHDRRQLRVRRAGFGQGNIVPSVSGSNGERLRGRHATGAGIVGNLEERRRPICARRCRFGYAQLPLAQDVQFRADQDGQASAHS</sequence>
<dbReference type="SUPFAM" id="SSF141868">
    <property type="entry name" value="EAL domain-like"/>
    <property type="match status" value="1"/>
</dbReference>
<feature type="domain" description="EAL" evidence="2">
    <location>
        <begin position="252"/>
        <end position="431"/>
    </location>
</feature>
<keyword evidence="1" id="KW-0472">Membrane</keyword>
<dbReference type="OrthoDB" id="9057519at2"/>
<dbReference type="EMBL" id="VOSW01000159">
    <property type="protein sequence ID" value="KAE8753907.1"/>
    <property type="molecule type" value="Genomic_DNA"/>
</dbReference>
<dbReference type="Pfam" id="PF00563">
    <property type="entry name" value="EAL"/>
    <property type="match status" value="1"/>
</dbReference>